<reference evidence="4" key="2">
    <citation type="submission" date="2025-09" db="UniProtKB">
        <authorList>
            <consortium name="Ensembl"/>
        </authorList>
    </citation>
    <scope>IDENTIFICATION</scope>
</reference>
<evidence type="ECO:0000256" key="1">
    <source>
        <dbReference type="ARBA" id="ARBA00038379"/>
    </source>
</evidence>
<evidence type="ECO:0000313" key="5">
    <source>
        <dbReference type="Proteomes" id="UP000694385"/>
    </source>
</evidence>
<dbReference type="OMA" id="HKTPNVM"/>
<dbReference type="Pfam" id="PF12480">
    <property type="entry name" value="GARIL_Rab2_bd"/>
    <property type="match status" value="1"/>
</dbReference>
<sequence length="412" mass="45853">MKKNRGKPADEQDALCIPQPHRPGRLKNMLDGGEYAPFVSPPILESNFIQVNRRGESIYLHNRANWVTVGICSSSPDYKTPNVMLLAHLTPAAQKDTEPLFKSLLTSPSTEKLVLTRSLPLQLVKLSVHDWKNMRLKVKLANGRAYYLQLCAPLRKQEALFSRWVHLISLLSKDRVKASQVSTFSSLSEITNSTDVTGSADITDVAAFRELQPPPRPARPPSAHVLESADFSEITDVTDVTDITDSPEDVAEEIPDIKIVTEVTELIEAMEVAHGSGAIHASGVTVVFENDDIIRAKQEEKENVLKPGCLRNSISKKDLQDSPKRVTISNITLTIQGERCFQTTLTPIKSEESIFKKMGVETSEEKMTECKDTALKAPLQIFLKNNSECIHIQHAYMHSNGMGKQQVIFICN</sequence>
<feature type="domain" description="Golgi associated RAB2 interactor protein-like Rab2B-binding" evidence="3">
    <location>
        <begin position="113"/>
        <end position="173"/>
    </location>
</feature>
<dbReference type="PANTHER" id="PTHR22574">
    <property type="match status" value="1"/>
</dbReference>
<dbReference type="Ensembl" id="ENSJJAT00000022255.1">
    <property type="protein sequence ID" value="ENSJJAP00000015748.1"/>
    <property type="gene ID" value="ENSJJAG00000017827.1"/>
</dbReference>
<organism evidence="4 5">
    <name type="scientific">Jaculus jaculus</name>
    <name type="common">Lesser Egyptian jerboa</name>
    <dbReference type="NCBI Taxonomy" id="51337"/>
    <lineage>
        <taxon>Eukaryota</taxon>
        <taxon>Metazoa</taxon>
        <taxon>Chordata</taxon>
        <taxon>Craniata</taxon>
        <taxon>Vertebrata</taxon>
        <taxon>Euteleostomi</taxon>
        <taxon>Mammalia</taxon>
        <taxon>Eutheria</taxon>
        <taxon>Euarchontoglires</taxon>
        <taxon>Glires</taxon>
        <taxon>Rodentia</taxon>
        <taxon>Myomorpha</taxon>
        <taxon>Dipodoidea</taxon>
        <taxon>Dipodidae</taxon>
        <taxon>Dipodinae</taxon>
        <taxon>Jaculus</taxon>
    </lineage>
</organism>
<comment type="similarity">
    <text evidence="1">Belongs to the GARIN family.</text>
</comment>
<dbReference type="GO" id="GO:0005634">
    <property type="term" value="C:nucleus"/>
    <property type="evidence" value="ECO:0007669"/>
    <property type="project" value="TreeGrafter"/>
</dbReference>
<proteinExistence type="inferred from homology"/>
<dbReference type="InterPro" id="IPR022168">
    <property type="entry name" value="GARIL-like_Rab2B-bd"/>
</dbReference>
<dbReference type="GO" id="GO:0000902">
    <property type="term" value="P:cell morphogenesis"/>
    <property type="evidence" value="ECO:0007669"/>
    <property type="project" value="Ensembl"/>
</dbReference>
<keyword evidence="5" id="KW-1185">Reference proteome</keyword>
<accession>A0A8C5KZ90</accession>
<evidence type="ECO:0000259" key="3">
    <source>
        <dbReference type="Pfam" id="PF12480"/>
    </source>
</evidence>
<dbReference type="AlphaFoldDB" id="A0A8C5KZ90"/>
<dbReference type="GO" id="GO:0030317">
    <property type="term" value="P:flagellated sperm motility"/>
    <property type="evidence" value="ECO:0007669"/>
    <property type="project" value="Ensembl"/>
</dbReference>
<dbReference type="GO" id="GO:0097225">
    <property type="term" value="C:sperm midpiece"/>
    <property type="evidence" value="ECO:0007669"/>
    <property type="project" value="Ensembl"/>
</dbReference>
<dbReference type="GO" id="GO:0061827">
    <property type="term" value="C:sperm head"/>
    <property type="evidence" value="ECO:0007669"/>
    <property type="project" value="Ensembl"/>
</dbReference>
<reference evidence="4" key="1">
    <citation type="submission" date="2025-08" db="UniProtKB">
        <authorList>
            <consortium name="Ensembl"/>
        </authorList>
    </citation>
    <scope>IDENTIFICATION</scope>
</reference>
<feature type="region of interest" description="Disordered" evidence="2">
    <location>
        <begin position="1"/>
        <end position="22"/>
    </location>
</feature>
<dbReference type="GO" id="GO:0007341">
    <property type="term" value="P:penetration of zona pellucida"/>
    <property type="evidence" value="ECO:0007669"/>
    <property type="project" value="Ensembl"/>
</dbReference>
<dbReference type="GeneTree" id="ENSGT00940000161537"/>
<protein>
    <submittedName>
        <fullName evidence="4">Golgi associated RAB2 interactor 2</fullName>
    </submittedName>
</protein>
<evidence type="ECO:0000313" key="4">
    <source>
        <dbReference type="Ensembl" id="ENSJJAP00000015748.1"/>
    </source>
</evidence>
<dbReference type="GO" id="GO:0007286">
    <property type="term" value="P:spermatid development"/>
    <property type="evidence" value="ECO:0007669"/>
    <property type="project" value="Ensembl"/>
</dbReference>
<dbReference type="PANTHER" id="PTHR22574:SF6">
    <property type="entry name" value="GOLGI-ASSOCIATED RAB2 INTERACTOR PROTEIN 2"/>
    <property type="match status" value="1"/>
</dbReference>
<gene>
    <name evidence="4" type="primary">Garin2</name>
</gene>
<name>A0A8C5KZ90_JACJA</name>
<dbReference type="Proteomes" id="UP000694385">
    <property type="component" value="Unassembled WGS sequence"/>
</dbReference>
<evidence type="ECO:0000256" key="2">
    <source>
        <dbReference type="SAM" id="MobiDB-lite"/>
    </source>
</evidence>